<dbReference type="EMBL" id="KN817521">
    <property type="protein sequence ID" value="KJA28613.1"/>
    <property type="molecule type" value="Genomic_DNA"/>
</dbReference>
<reference evidence="2" key="1">
    <citation type="submission" date="2014-04" db="EMBL/GenBank/DDBJ databases">
        <title>Evolutionary Origins and Diversification of the Mycorrhizal Mutualists.</title>
        <authorList>
            <consortium name="DOE Joint Genome Institute"/>
            <consortium name="Mycorrhizal Genomics Consortium"/>
            <person name="Kohler A."/>
            <person name="Kuo A."/>
            <person name="Nagy L.G."/>
            <person name="Floudas D."/>
            <person name="Copeland A."/>
            <person name="Barry K.W."/>
            <person name="Cichocki N."/>
            <person name="Veneault-Fourrey C."/>
            <person name="LaButti K."/>
            <person name="Lindquist E.A."/>
            <person name="Lipzen A."/>
            <person name="Lundell T."/>
            <person name="Morin E."/>
            <person name="Murat C."/>
            <person name="Riley R."/>
            <person name="Ohm R."/>
            <person name="Sun H."/>
            <person name="Tunlid A."/>
            <person name="Henrissat B."/>
            <person name="Grigoriev I.V."/>
            <person name="Hibbett D.S."/>
            <person name="Martin F."/>
        </authorList>
    </citation>
    <scope>NUCLEOTIDE SEQUENCE [LARGE SCALE GENOMIC DNA]</scope>
    <source>
        <strain evidence="2">FD-334 SS-4</strain>
    </source>
</reference>
<evidence type="ECO:0000313" key="1">
    <source>
        <dbReference type="EMBL" id="KJA28613.1"/>
    </source>
</evidence>
<name>A0A0D2MX57_HYPSF</name>
<gene>
    <name evidence="1" type="ORF">HYPSUDRAFT_34056</name>
</gene>
<dbReference type="OrthoDB" id="2950951at2759"/>
<organism evidence="1 2">
    <name type="scientific">Hypholoma sublateritium (strain FD-334 SS-4)</name>
    <dbReference type="NCBI Taxonomy" id="945553"/>
    <lineage>
        <taxon>Eukaryota</taxon>
        <taxon>Fungi</taxon>
        <taxon>Dikarya</taxon>
        <taxon>Basidiomycota</taxon>
        <taxon>Agaricomycotina</taxon>
        <taxon>Agaricomycetes</taxon>
        <taxon>Agaricomycetidae</taxon>
        <taxon>Agaricales</taxon>
        <taxon>Agaricineae</taxon>
        <taxon>Strophariaceae</taxon>
        <taxon>Hypholoma</taxon>
    </lineage>
</organism>
<proteinExistence type="predicted"/>
<dbReference type="AlphaFoldDB" id="A0A0D2MX57"/>
<protein>
    <submittedName>
        <fullName evidence="1">Uncharacterized protein</fullName>
    </submittedName>
</protein>
<evidence type="ECO:0000313" key="2">
    <source>
        <dbReference type="Proteomes" id="UP000054270"/>
    </source>
</evidence>
<dbReference type="Proteomes" id="UP000054270">
    <property type="component" value="Unassembled WGS sequence"/>
</dbReference>
<accession>A0A0D2MX57</accession>
<keyword evidence="2" id="KW-1185">Reference proteome</keyword>
<sequence length="307" mass="34799">MAEVPGGGMQCIVICTSIGRFKCYEIGDRIFIHFDIGTRSSHVELISKQNLDDIFLAARGQYLTEQMLNNIPTSKWIRDSEKSLEYLSITSFFGIPDAVIYMTKETLERWTRLRDFAHVLIDTVLVLVGELTEPASFVSALSNVSLDAQHLANTANYSTPAEKLAICFAFTRALSKKKIVQLSFEYFHTYVVTNMKDITTAHQHYRSNKVEIGKLYSTSQDRFLLMLREFQPSVASNAFVNSHPAIRAELKKLLQPNKANNVALVVFQGFLGTFALWNSLRVLTHAREAPEEWIRFLTVDEDGVYIG</sequence>